<protein>
    <submittedName>
        <fullName evidence="3">KIAA1143</fullName>
    </submittedName>
</protein>
<dbReference type="Ensembl" id="ENSAPLT00000045178.1">
    <property type="protein sequence ID" value="ENSAPLP00000025447.1"/>
    <property type="gene ID" value="ENSAPLG00000017133.1"/>
</dbReference>
<proteinExistence type="predicted"/>
<evidence type="ECO:0000313" key="4">
    <source>
        <dbReference type="Proteomes" id="UP000016666"/>
    </source>
</evidence>
<organism evidence="3 4">
    <name type="scientific">Anas platyrhynchos platyrhynchos</name>
    <name type="common">Northern mallard</name>
    <dbReference type="NCBI Taxonomy" id="8840"/>
    <lineage>
        <taxon>Eukaryota</taxon>
        <taxon>Metazoa</taxon>
        <taxon>Chordata</taxon>
        <taxon>Craniata</taxon>
        <taxon>Vertebrata</taxon>
        <taxon>Euteleostomi</taxon>
        <taxon>Archelosauria</taxon>
        <taxon>Archosauria</taxon>
        <taxon>Dinosauria</taxon>
        <taxon>Saurischia</taxon>
        <taxon>Theropoda</taxon>
        <taxon>Coelurosauria</taxon>
        <taxon>Aves</taxon>
        <taxon>Neognathae</taxon>
        <taxon>Galloanserae</taxon>
        <taxon>Anseriformes</taxon>
        <taxon>Anatidae</taxon>
        <taxon>Anatinae</taxon>
        <taxon>Anas</taxon>
    </lineage>
</organism>
<keyword evidence="4" id="KW-1185">Reference proteome</keyword>
<sequence length="283" mass="32266">MSRRPEVSYVRPAEPAFLSRFKRQVGHRDAPTVDTKREQLPLADSDSENGSDKEDEQPQVVTLKKGDLTAEEAMKIKKQIKEALKSGEPDGEPEPADGKIMFRKPAKRSSEKLLDFNREGWYHLTVALKLWTLCEICCRGRLPWVAVGFRTESRVFFVMFAPLFCSRLAHYMFWGEMAKAMQICWCPDHDYLTVCVVHSLCISPAPGVFAYVGNKEDLQVGAPQPVYPLNFNLKCIWISTSLCLRMNFPYHLFLLCFAHNTNFLSPVGTVLVKGSLDLEMQFH</sequence>
<gene>
    <name evidence="3" type="primary">KIAA1143</name>
</gene>
<dbReference type="InterPro" id="IPR040219">
    <property type="entry name" value="KIAA1143-like"/>
</dbReference>
<name>A0A493THS4_ANAPP</name>
<dbReference type="PANTHER" id="PTHR31195:SF2">
    <property type="entry name" value="GEO02494P1"/>
    <property type="match status" value="1"/>
</dbReference>
<dbReference type="PANTHER" id="PTHR31195">
    <property type="entry name" value="GEO02494P1"/>
    <property type="match status" value="1"/>
</dbReference>
<feature type="domain" description="DUF4604" evidence="2">
    <location>
        <begin position="7"/>
        <end position="110"/>
    </location>
</feature>
<evidence type="ECO:0000313" key="3">
    <source>
        <dbReference type="Ensembl" id="ENSAPLP00000025447.1"/>
    </source>
</evidence>
<evidence type="ECO:0000256" key="1">
    <source>
        <dbReference type="SAM" id="MobiDB-lite"/>
    </source>
</evidence>
<feature type="compositionally biased region" description="Basic and acidic residues" evidence="1">
    <location>
        <begin position="26"/>
        <end position="39"/>
    </location>
</feature>
<accession>A0A493THS4</accession>
<feature type="region of interest" description="Disordered" evidence="1">
    <location>
        <begin position="21"/>
        <end position="63"/>
    </location>
</feature>
<reference evidence="3 4" key="1">
    <citation type="submission" date="2017-10" db="EMBL/GenBank/DDBJ databases">
        <title>A new Pekin duck reference genome.</title>
        <authorList>
            <person name="Hou Z.-C."/>
            <person name="Zhou Z.-K."/>
            <person name="Zhu F."/>
            <person name="Hou S.-S."/>
        </authorList>
    </citation>
    <scope>NUCLEOTIDE SEQUENCE [LARGE SCALE GENOMIC DNA]</scope>
</reference>
<dbReference type="AlphaFoldDB" id="A0A493THS4"/>
<reference evidence="3" key="2">
    <citation type="submission" date="2025-08" db="UniProtKB">
        <authorList>
            <consortium name="Ensembl"/>
        </authorList>
    </citation>
    <scope>IDENTIFICATION</scope>
</reference>
<reference evidence="3" key="3">
    <citation type="submission" date="2025-09" db="UniProtKB">
        <authorList>
            <consortium name="Ensembl"/>
        </authorList>
    </citation>
    <scope>IDENTIFICATION</scope>
</reference>
<dbReference type="Pfam" id="PF15377">
    <property type="entry name" value="DUF4604"/>
    <property type="match status" value="1"/>
</dbReference>
<dbReference type="InterPro" id="IPR027911">
    <property type="entry name" value="DUF4604"/>
</dbReference>
<evidence type="ECO:0000259" key="2">
    <source>
        <dbReference type="Pfam" id="PF15377"/>
    </source>
</evidence>
<dbReference type="GeneTree" id="ENSGT00390000001296"/>
<dbReference type="Proteomes" id="UP000016666">
    <property type="component" value="Chromosome 2"/>
</dbReference>
<feature type="compositionally biased region" description="Acidic residues" evidence="1">
    <location>
        <begin position="45"/>
        <end position="57"/>
    </location>
</feature>